<feature type="transmembrane region" description="Helical" evidence="1">
    <location>
        <begin position="26"/>
        <end position="43"/>
    </location>
</feature>
<name>A0ABX3IFA0_9BACT</name>
<protein>
    <submittedName>
        <fullName evidence="2">Uncharacterized protein</fullName>
    </submittedName>
</protein>
<organism evidence="2 3">
    <name type="scientific">Thermosipho affectus</name>
    <dbReference type="NCBI Taxonomy" id="660294"/>
    <lineage>
        <taxon>Bacteria</taxon>
        <taxon>Thermotogati</taxon>
        <taxon>Thermotogota</taxon>
        <taxon>Thermotogae</taxon>
        <taxon>Thermotogales</taxon>
        <taxon>Fervidobacteriaceae</taxon>
        <taxon>Thermosipho</taxon>
    </lineage>
</organism>
<keyword evidence="1" id="KW-1133">Transmembrane helix</keyword>
<keyword evidence="1" id="KW-0472">Membrane</keyword>
<comment type="caution">
    <text evidence="2">The sequence shown here is derived from an EMBL/GenBank/DDBJ whole genome shotgun (WGS) entry which is preliminary data.</text>
</comment>
<sequence length="148" mass="18115">MRKILRLVLNHARFFFDTFIDVENKIWTYLLFTLFDVIYLYKFTNMYPIFGYDIPHLNIYQKILLIIIWILYIGYPMDIYIEKKNISKKRAIFFSVIFIYEIPNFTNIQLFLFAGKGDVVYRVIIYFLFMAIVILIHPLNKKRILFRK</sequence>
<keyword evidence="1" id="KW-0812">Transmembrane</keyword>
<keyword evidence="3" id="KW-1185">Reference proteome</keyword>
<gene>
    <name evidence="2" type="ORF">XJ44_08495</name>
</gene>
<evidence type="ECO:0000313" key="3">
    <source>
        <dbReference type="Proteomes" id="UP000242616"/>
    </source>
</evidence>
<feature type="transmembrane region" description="Helical" evidence="1">
    <location>
        <begin position="63"/>
        <end position="81"/>
    </location>
</feature>
<accession>A0ABX3IFA0</accession>
<feature type="transmembrane region" description="Helical" evidence="1">
    <location>
        <begin position="93"/>
        <end position="113"/>
    </location>
</feature>
<reference evidence="2 3" key="1">
    <citation type="submission" date="2015-06" db="EMBL/GenBank/DDBJ databases">
        <title>Genome sequencing of Thermotogales isolates from hydrothermal vents.</title>
        <authorList>
            <person name="Haverkamp T.H."/>
            <person name="Kublanov I.V."/>
            <person name="Nesbo C.L."/>
        </authorList>
    </citation>
    <scope>NUCLEOTIDE SEQUENCE [LARGE SCALE GENOMIC DNA]</scope>
    <source>
        <strain evidence="3">ik275mar</strain>
    </source>
</reference>
<dbReference type="Proteomes" id="UP000242616">
    <property type="component" value="Unassembled WGS sequence"/>
</dbReference>
<proteinExistence type="predicted"/>
<feature type="transmembrane region" description="Helical" evidence="1">
    <location>
        <begin position="119"/>
        <end position="139"/>
    </location>
</feature>
<dbReference type="EMBL" id="LBFC01000023">
    <property type="protein sequence ID" value="ONN26496.1"/>
    <property type="molecule type" value="Genomic_DNA"/>
</dbReference>
<evidence type="ECO:0000256" key="1">
    <source>
        <dbReference type="SAM" id="Phobius"/>
    </source>
</evidence>
<evidence type="ECO:0000313" key="2">
    <source>
        <dbReference type="EMBL" id="ONN26496.1"/>
    </source>
</evidence>